<accession>A0AAV6W0D5</accession>
<protein>
    <submittedName>
        <fullName evidence="2">Uncharacterized protein</fullName>
    </submittedName>
</protein>
<dbReference type="AlphaFoldDB" id="A0AAV6W0D5"/>
<feature type="transmembrane region" description="Helical" evidence="1">
    <location>
        <begin position="106"/>
        <end position="127"/>
    </location>
</feature>
<name>A0AAV6W0D5_9LAMI</name>
<keyword evidence="3" id="KW-1185">Reference proteome</keyword>
<keyword evidence="1" id="KW-1133">Transmembrane helix</keyword>
<proteinExistence type="predicted"/>
<evidence type="ECO:0000313" key="2">
    <source>
        <dbReference type="EMBL" id="KAG8363133.1"/>
    </source>
</evidence>
<feature type="transmembrane region" description="Helical" evidence="1">
    <location>
        <begin position="60"/>
        <end position="85"/>
    </location>
</feature>
<feature type="transmembrane region" description="Helical" evidence="1">
    <location>
        <begin position="20"/>
        <end position="40"/>
    </location>
</feature>
<keyword evidence="1" id="KW-0812">Transmembrane</keyword>
<feature type="transmembrane region" description="Helical" evidence="1">
    <location>
        <begin position="133"/>
        <end position="152"/>
    </location>
</feature>
<keyword evidence="1" id="KW-0472">Membrane</keyword>
<evidence type="ECO:0000313" key="3">
    <source>
        <dbReference type="Proteomes" id="UP000826271"/>
    </source>
</evidence>
<dbReference type="EMBL" id="WHWC01000031">
    <property type="protein sequence ID" value="KAG8363133.1"/>
    <property type="molecule type" value="Genomic_DNA"/>
</dbReference>
<evidence type="ECO:0000256" key="1">
    <source>
        <dbReference type="SAM" id="Phobius"/>
    </source>
</evidence>
<reference evidence="2" key="1">
    <citation type="submission" date="2019-10" db="EMBL/GenBank/DDBJ databases">
        <authorList>
            <person name="Zhang R."/>
            <person name="Pan Y."/>
            <person name="Wang J."/>
            <person name="Ma R."/>
            <person name="Yu S."/>
        </authorList>
    </citation>
    <scope>NUCLEOTIDE SEQUENCE</scope>
    <source>
        <strain evidence="2">LA-IB0</strain>
        <tissue evidence="2">Leaf</tissue>
    </source>
</reference>
<comment type="caution">
    <text evidence="2">The sequence shown here is derived from an EMBL/GenBank/DDBJ whole genome shotgun (WGS) entry which is preliminary data.</text>
</comment>
<sequence length="292" mass="32799">MMTINIIQTFIRKNMTPCRVFWGFMYTLYFMVGWVSFYYTKMCNDYMCLIEWANKSKITILSMHVFLGLGVYGLLILVVPLVYLLHQAIKEIVENAKRVWGTDVVVAIYKFLVASTFPILSLCMSSFFRDTPSLWTCIGIVGSMYCLFICYVNPDDYGLSDGFFALGMAILLNLNNNIGKYVILAILGVSLAISKEIAAHKKLDDKKGAKKAQVLKPSIKSANNSFSVKMVVPSCFLLFMWFVSGLLMEIELVVIMTIAADFSWVAVVLPRVGKPFHAYGLATAVGNWPLIS</sequence>
<gene>
    <name evidence="2" type="ORF">BUALT_BualtUnG0001000</name>
</gene>
<organism evidence="2 3">
    <name type="scientific">Buddleja alternifolia</name>
    <dbReference type="NCBI Taxonomy" id="168488"/>
    <lineage>
        <taxon>Eukaryota</taxon>
        <taxon>Viridiplantae</taxon>
        <taxon>Streptophyta</taxon>
        <taxon>Embryophyta</taxon>
        <taxon>Tracheophyta</taxon>
        <taxon>Spermatophyta</taxon>
        <taxon>Magnoliopsida</taxon>
        <taxon>eudicotyledons</taxon>
        <taxon>Gunneridae</taxon>
        <taxon>Pentapetalae</taxon>
        <taxon>asterids</taxon>
        <taxon>lamiids</taxon>
        <taxon>Lamiales</taxon>
        <taxon>Scrophulariaceae</taxon>
        <taxon>Buddlejeae</taxon>
        <taxon>Buddleja</taxon>
    </lineage>
</organism>
<dbReference type="Proteomes" id="UP000826271">
    <property type="component" value="Unassembled WGS sequence"/>
</dbReference>